<evidence type="ECO:0000313" key="3">
    <source>
        <dbReference type="Proteomes" id="UP000217446"/>
    </source>
</evidence>
<dbReference type="RefSeq" id="WP_067372660.1">
    <property type="nucleotide sequence ID" value="NZ_BDQI01000006.1"/>
</dbReference>
<reference evidence="3" key="1">
    <citation type="submission" date="2017-05" db="EMBL/GenBank/DDBJ databases">
        <title>Streptomyces olivochromogenes NBRC 3561 whole genome shotgun sequence.</title>
        <authorList>
            <person name="Dohra H."/>
            <person name="Kodani S."/>
        </authorList>
    </citation>
    <scope>NUCLEOTIDE SEQUENCE [LARGE SCALE GENOMIC DNA]</scope>
    <source>
        <strain evidence="3">NBRC 3561</strain>
    </source>
</reference>
<keyword evidence="3" id="KW-1185">Reference proteome</keyword>
<organism evidence="2 3">
    <name type="scientific">Streptomyces olivochromogenes</name>
    <dbReference type="NCBI Taxonomy" id="1963"/>
    <lineage>
        <taxon>Bacteria</taxon>
        <taxon>Bacillati</taxon>
        <taxon>Actinomycetota</taxon>
        <taxon>Actinomycetes</taxon>
        <taxon>Kitasatosporales</taxon>
        <taxon>Streptomycetaceae</taxon>
        <taxon>Streptomyces</taxon>
    </lineage>
</organism>
<sequence length="194" mass="21411">MGEPVASQQRSVDWRALALPEASYIGADHVYALGTSMFDELLSGWDPHAHGQVAPDELWAYLAEVHTEEGHTSHAMTCLERLERISDRMGGGRTRLRCLLASARALRQDAPGTAQENLREAVDLARSRGRPFETAVTLVAAAEAGVGRPTLLHEAYEPFGGHLRRTVALPHQNRHVRGRDHCRPPPETRNSSRS</sequence>
<evidence type="ECO:0000256" key="1">
    <source>
        <dbReference type="SAM" id="MobiDB-lite"/>
    </source>
</evidence>
<name>A0A250VDA5_STROL</name>
<gene>
    <name evidence="2" type="ORF">SO3561_03654</name>
</gene>
<dbReference type="Proteomes" id="UP000217446">
    <property type="component" value="Unassembled WGS sequence"/>
</dbReference>
<comment type="caution">
    <text evidence="2">The sequence shown here is derived from an EMBL/GenBank/DDBJ whole genome shotgun (WGS) entry which is preliminary data.</text>
</comment>
<proteinExistence type="predicted"/>
<evidence type="ECO:0000313" key="2">
    <source>
        <dbReference type="EMBL" id="GAX52145.1"/>
    </source>
</evidence>
<dbReference type="STRING" id="1963.AQJ27_24275"/>
<dbReference type="EMBL" id="BDQI01000006">
    <property type="protein sequence ID" value="GAX52145.1"/>
    <property type="molecule type" value="Genomic_DNA"/>
</dbReference>
<dbReference type="AlphaFoldDB" id="A0A250VDA5"/>
<protein>
    <submittedName>
        <fullName evidence="2">Uncharacterized protein</fullName>
    </submittedName>
</protein>
<accession>A0A250VDA5</accession>
<feature type="region of interest" description="Disordered" evidence="1">
    <location>
        <begin position="173"/>
        <end position="194"/>
    </location>
</feature>